<dbReference type="Proteomes" id="UP001163835">
    <property type="component" value="Unassembled WGS sequence"/>
</dbReference>
<accession>A0ACC1U2M7</accession>
<evidence type="ECO:0000313" key="1">
    <source>
        <dbReference type="EMBL" id="KAJ3811265.1"/>
    </source>
</evidence>
<name>A0ACC1U2M7_9AGAR</name>
<evidence type="ECO:0000313" key="2">
    <source>
        <dbReference type="Proteomes" id="UP001163835"/>
    </source>
</evidence>
<dbReference type="EMBL" id="MU795066">
    <property type="protein sequence ID" value="KAJ3811265.1"/>
    <property type="molecule type" value="Genomic_DNA"/>
</dbReference>
<sequence>MLMLHHEKCLLKERGGTLCTIALAIFDAVRTAKDNQDVLNQLAFAACDLVYTVHKTYQDLYQLHPSSLSHHNLKTQFSSDLLLEHIDELMRNLMDINAWISEKTSKNILQRLISSRADVSSIENFKYQLNETKNKFQYLTKHPSFILAQQTSHHDFFREKLMTIHNDINSSRIRRSVSVDSRLRIPVVPVVHEIPFLPRVDSTSSHTSRSTLVDESQDPDPERMLNGDDSEPILVFRRKRKPIDSTSMTKPGLKGGQGTPGSVLDTSCELVADPESLDSFALEKTQEAAGEMAAGIVDGSSTTDEKLLIKSLKSMSLRINYMEMKIMNIERCKSWNIYVNKSHVVTVICPQSRLIVRLHR</sequence>
<organism evidence="1 2">
    <name type="scientific">Lentinula aff. lateritia</name>
    <dbReference type="NCBI Taxonomy" id="2804960"/>
    <lineage>
        <taxon>Eukaryota</taxon>
        <taxon>Fungi</taxon>
        <taxon>Dikarya</taxon>
        <taxon>Basidiomycota</taxon>
        <taxon>Agaricomycotina</taxon>
        <taxon>Agaricomycetes</taxon>
        <taxon>Agaricomycetidae</taxon>
        <taxon>Agaricales</taxon>
        <taxon>Marasmiineae</taxon>
        <taxon>Omphalotaceae</taxon>
        <taxon>Lentinula</taxon>
    </lineage>
</organism>
<keyword evidence="2" id="KW-1185">Reference proteome</keyword>
<proteinExistence type="predicted"/>
<comment type="caution">
    <text evidence="1">The sequence shown here is derived from an EMBL/GenBank/DDBJ whole genome shotgun (WGS) entry which is preliminary data.</text>
</comment>
<reference evidence="1" key="1">
    <citation type="submission" date="2022-09" db="EMBL/GenBank/DDBJ databases">
        <title>A Global Phylogenomic Analysis of the Shiitake Genus Lentinula.</title>
        <authorList>
            <consortium name="DOE Joint Genome Institute"/>
            <person name="Sierra-Patev S."/>
            <person name="Min B."/>
            <person name="Naranjo-Ortiz M."/>
            <person name="Looney B."/>
            <person name="Konkel Z."/>
            <person name="Slot J.C."/>
            <person name="Sakamoto Y."/>
            <person name="Steenwyk J.L."/>
            <person name="Rokas A."/>
            <person name="Carro J."/>
            <person name="Camarero S."/>
            <person name="Ferreira P."/>
            <person name="Molpeceres G."/>
            <person name="Ruiz-Duenas F.J."/>
            <person name="Serrano A."/>
            <person name="Henrissat B."/>
            <person name="Drula E."/>
            <person name="Hughes K.W."/>
            <person name="Mata J.L."/>
            <person name="Ishikawa N.K."/>
            <person name="Vargas-Isla R."/>
            <person name="Ushijima S."/>
            <person name="Smith C.A."/>
            <person name="Ahrendt S."/>
            <person name="Andreopoulos W."/>
            <person name="He G."/>
            <person name="Labutti K."/>
            <person name="Lipzen A."/>
            <person name="Ng V."/>
            <person name="Riley R."/>
            <person name="Sandor L."/>
            <person name="Barry K."/>
            <person name="Martinez A.T."/>
            <person name="Xiao Y."/>
            <person name="Gibbons J.G."/>
            <person name="Terashima K."/>
            <person name="Grigoriev I.V."/>
            <person name="Hibbett D.S."/>
        </authorList>
    </citation>
    <scope>NUCLEOTIDE SEQUENCE</scope>
    <source>
        <strain evidence="1">TMI1499</strain>
    </source>
</reference>
<gene>
    <name evidence="1" type="ORF">F5876DRAFT_64937</name>
</gene>
<protein>
    <submittedName>
        <fullName evidence="1">Uncharacterized protein</fullName>
    </submittedName>
</protein>